<feature type="domain" description="Jacalin-type lectin" evidence="3">
    <location>
        <begin position="50"/>
        <end position="197"/>
    </location>
</feature>
<dbReference type="SUPFAM" id="SSF51101">
    <property type="entry name" value="Mannose-binding lectins"/>
    <property type="match status" value="2"/>
</dbReference>
<dbReference type="InterPro" id="IPR033734">
    <property type="entry name" value="Jacalin-like_lectin_dom_plant"/>
</dbReference>
<dbReference type="PROSITE" id="PS51752">
    <property type="entry name" value="JACALIN_LECTIN"/>
    <property type="match status" value="2"/>
</dbReference>
<sequence>MASSCLTSGCKWEDTSVPSSTKETGTVKQYNRPGQGVHNRLWTVAIDLGVVKIGPWGGEGGREWDIPAAMPRPHRLEAITVCSSLAVVDAISFAYRDEQGRRHHVGPWGGKGGDPYVIRLEPSELLTEVSGTFAYVGTQPTDAVTSLTFVTSLRKHGPFGDVDGTPFSVPVLDGGSIVGLFGRDWAYIDAIGVYITFGPSEYVTEVAWSVGPFKLKNVERCITSIKLVTNVGTYGPFGHAVDSTHHSLPVLGNGSVVGMFARAGDYLDAIGFYVLPC</sequence>
<reference evidence="5" key="1">
    <citation type="journal article" date="2019" name="Nat. Commun.">
        <title>The genome of broomcorn millet.</title>
        <authorList>
            <person name="Zou C."/>
            <person name="Miki D."/>
            <person name="Li D."/>
            <person name="Tang Q."/>
            <person name="Xiao L."/>
            <person name="Rajput S."/>
            <person name="Deng P."/>
            <person name="Jia W."/>
            <person name="Huang R."/>
            <person name="Zhang M."/>
            <person name="Sun Y."/>
            <person name="Hu J."/>
            <person name="Fu X."/>
            <person name="Schnable P.S."/>
            <person name="Li F."/>
            <person name="Zhang H."/>
            <person name="Feng B."/>
            <person name="Zhu X."/>
            <person name="Liu R."/>
            <person name="Schnable J.C."/>
            <person name="Zhu J.-K."/>
            <person name="Zhang H."/>
        </authorList>
    </citation>
    <scope>NUCLEOTIDE SEQUENCE [LARGE SCALE GENOMIC DNA]</scope>
</reference>
<comment type="caution">
    <text evidence="4">The sequence shown here is derived from an EMBL/GenBank/DDBJ whole genome shotgun (WGS) entry which is preliminary data.</text>
</comment>
<keyword evidence="1" id="KW-0430">Lectin</keyword>
<proteinExistence type="predicted"/>
<feature type="domain" description="Jacalin-type lectin" evidence="3">
    <location>
        <begin position="199"/>
        <end position="276"/>
    </location>
</feature>
<dbReference type="EMBL" id="PQIB02000005">
    <property type="protein sequence ID" value="RLN20060.1"/>
    <property type="molecule type" value="Genomic_DNA"/>
</dbReference>
<accession>A0A3L6SG92</accession>
<dbReference type="Pfam" id="PF01419">
    <property type="entry name" value="Jacalin"/>
    <property type="match status" value="2"/>
</dbReference>
<dbReference type="GO" id="GO:0030246">
    <property type="term" value="F:carbohydrate binding"/>
    <property type="evidence" value="ECO:0007669"/>
    <property type="project" value="UniProtKB-KW"/>
</dbReference>
<gene>
    <name evidence="4" type="ORF">C2845_PM02G23900</name>
</gene>
<evidence type="ECO:0000259" key="3">
    <source>
        <dbReference type="PROSITE" id="PS51752"/>
    </source>
</evidence>
<dbReference type="Proteomes" id="UP000275267">
    <property type="component" value="Unassembled WGS sequence"/>
</dbReference>
<feature type="compositionally biased region" description="Polar residues" evidence="2">
    <location>
        <begin position="16"/>
        <end position="29"/>
    </location>
</feature>
<name>A0A3L6SG92_PANMI</name>
<keyword evidence="5" id="KW-1185">Reference proteome</keyword>
<evidence type="ECO:0000256" key="2">
    <source>
        <dbReference type="SAM" id="MobiDB-lite"/>
    </source>
</evidence>
<dbReference type="PANTHER" id="PTHR46506">
    <property type="entry name" value="OS05G0143600 PROTEIN"/>
    <property type="match status" value="1"/>
</dbReference>
<dbReference type="AlphaFoldDB" id="A0A3L6SG92"/>
<evidence type="ECO:0000313" key="4">
    <source>
        <dbReference type="EMBL" id="RLN20060.1"/>
    </source>
</evidence>
<dbReference type="STRING" id="4540.A0A3L6SG92"/>
<evidence type="ECO:0000256" key="1">
    <source>
        <dbReference type="ARBA" id="ARBA00022734"/>
    </source>
</evidence>
<dbReference type="SMART" id="SM00915">
    <property type="entry name" value="Jacalin"/>
    <property type="match status" value="1"/>
</dbReference>
<dbReference type="InterPro" id="IPR036404">
    <property type="entry name" value="Jacalin-like_lectin_dom_sf"/>
</dbReference>
<dbReference type="InterPro" id="IPR001229">
    <property type="entry name" value="Jacalin-like_lectin_dom"/>
</dbReference>
<dbReference type="Gene3D" id="2.100.10.30">
    <property type="entry name" value="Jacalin-like lectin domain"/>
    <property type="match status" value="2"/>
</dbReference>
<dbReference type="CDD" id="cd09612">
    <property type="entry name" value="Jacalin"/>
    <property type="match status" value="1"/>
</dbReference>
<protein>
    <recommendedName>
        <fullName evidence="3">Jacalin-type lectin domain-containing protein</fullName>
    </recommendedName>
</protein>
<feature type="region of interest" description="Disordered" evidence="2">
    <location>
        <begin position="1"/>
        <end position="32"/>
    </location>
</feature>
<dbReference type="OrthoDB" id="654502at2759"/>
<organism evidence="4 5">
    <name type="scientific">Panicum miliaceum</name>
    <name type="common">Proso millet</name>
    <name type="synonym">Broomcorn millet</name>
    <dbReference type="NCBI Taxonomy" id="4540"/>
    <lineage>
        <taxon>Eukaryota</taxon>
        <taxon>Viridiplantae</taxon>
        <taxon>Streptophyta</taxon>
        <taxon>Embryophyta</taxon>
        <taxon>Tracheophyta</taxon>
        <taxon>Spermatophyta</taxon>
        <taxon>Magnoliopsida</taxon>
        <taxon>Liliopsida</taxon>
        <taxon>Poales</taxon>
        <taxon>Poaceae</taxon>
        <taxon>PACMAD clade</taxon>
        <taxon>Panicoideae</taxon>
        <taxon>Panicodae</taxon>
        <taxon>Paniceae</taxon>
        <taxon>Panicinae</taxon>
        <taxon>Panicum</taxon>
        <taxon>Panicum sect. Panicum</taxon>
    </lineage>
</organism>
<evidence type="ECO:0000313" key="5">
    <source>
        <dbReference type="Proteomes" id="UP000275267"/>
    </source>
</evidence>